<feature type="transmembrane region" description="Helical" evidence="5">
    <location>
        <begin position="210"/>
        <end position="228"/>
    </location>
</feature>
<feature type="transmembrane region" description="Helical" evidence="5">
    <location>
        <begin position="173"/>
        <end position="198"/>
    </location>
</feature>
<evidence type="ECO:0000313" key="8">
    <source>
        <dbReference type="Proteomes" id="UP000218615"/>
    </source>
</evidence>
<dbReference type="InterPro" id="IPR051533">
    <property type="entry name" value="WaaL-like"/>
</dbReference>
<accession>A0A284VNT0</accession>
<evidence type="ECO:0000256" key="2">
    <source>
        <dbReference type="ARBA" id="ARBA00022692"/>
    </source>
</evidence>
<gene>
    <name evidence="7" type="ORF">MNV_210038</name>
</gene>
<evidence type="ECO:0000313" key="7">
    <source>
        <dbReference type="EMBL" id="SNQ60931.1"/>
    </source>
</evidence>
<evidence type="ECO:0000256" key="5">
    <source>
        <dbReference type="SAM" id="Phobius"/>
    </source>
</evidence>
<dbReference type="PANTHER" id="PTHR37422">
    <property type="entry name" value="TEICHURONIC ACID BIOSYNTHESIS PROTEIN TUAE"/>
    <property type="match status" value="1"/>
</dbReference>
<organism evidence="7 8">
    <name type="scientific">Candidatus Methanoperedens nitratireducens</name>
    <dbReference type="NCBI Taxonomy" id="1392998"/>
    <lineage>
        <taxon>Archaea</taxon>
        <taxon>Methanobacteriati</taxon>
        <taxon>Methanobacteriota</taxon>
        <taxon>Stenosarchaea group</taxon>
        <taxon>Methanomicrobia</taxon>
        <taxon>Methanosarcinales</taxon>
        <taxon>ANME-2 cluster</taxon>
        <taxon>Candidatus Methanoperedentaceae</taxon>
        <taxon>Candidatus Methanoperedens</taxon>
    </lineage>
</organism>
<reference evidence="8" key="1">
    <citation type="submission" date="2017-06" db="EMBL/GenBank/DDBJ databases">
        <authorList>
            <person name="Cremers G."/>
        </authorList>
    </citation>
    <scope>NUCLEOTIDE SEQUENCE [LARGE SCALE GENOMIC DNA]</scope>
</reference>
<keyword evidence="8" id="KW-1185">Reference proteome</keyword>
<keyword evidence="4 5" id="KW-0472">Membrane</keyword>
<dbReference type="InterPro" id="IPR007016">
    <property type="entry name" value="O-antigen_ligase-rel_domated"/>
</dbReference>
<dbReference type="Pfam" id="PF04932">
    <property type="entry name" value="Wzy_C"/>
    <property type="match status" value="1"/>
</dbReference>
<feature type="transmembrane region" description="Helical" evidence="5">
    <location>
        <begin position="234"/>
        <end position="251"/>
    </location>
</feature>
<dbReference type="RefSeq" id="WP_096205483.1">
    <property type="nucleotide sequence ID" value="NZ_FZMP01000124.1"/>
</dbReference>
<sequence length="257" mass="30180">MYDDYNTRPSAFFSETTWYSEYLVFGLILIMLRVIISKNYKLFLVLPLFILGIILSATRNSYLGLLVYLVLSLLFIFANQKINIKMYINKYTVLIVVFIVLSFISLKEYVMPYIELTIDKFYLKDASGLGRIDAFYMSIEDVMVNPIFGQGFYWDTSMSTDTGTAVGAKSFNLFFMILHIFGFFGFLAFLLLILYYYLNSIARYIKTRSVFIKYSIIIFTIFLTMSMFAPLHQYPFGMYIIALSLYLYRLVDVWRRV</sequence>
<dbReference type="Proteomes" id="UP000218615">
    <property type="component" value="Unassembled WGS sequence"/>
</dbReference>
<feature type="domain" description="O-antigen ligase-related" evidence="6">
    <location>
        <begin position="48"/>
        <end position="190"/>
    </location>
</feature>
<feature type="transmembrane region" description="Helical" evidence="5">
    <location>
        <begin position="91"/>
        <end position="110"/>
    </location>
</feature>
<dbReference type="GO" id="GO:0016020">
    <property type="term" value="C:membrane"/>
    <property type="evidence" value="ECO:0007669"/>
    <property type="project" value="UniProtKB-SubCell"/>
</dbReference>
<protein>
    <recommendedName>
        <fullName evidence="6">O-antigen ligase-related domain-containing protein</fullName>
    </recommendedName>
</protein>
<keyword evidence="3 5" id="KW-1133">Transmembrane helix</keyword>
<evidence type="ECO:0000259" key="6">
    <source>
        <dbReference type="Pfam" id="PF04932"/>
    </source>
</evidence>
<proteinExistence type="predicted"/>
<feature type="transmembrane region" description="Helical" evidence="5">
    <location>
        <begin position="62"/>
        <end position="79"/>
    </location>
</feature>
<evidence type="ECO:0000256" key="1">
    <source>
        <dbReference type="ARBA" id="ARBA00004141"/>
    </source>
</evidence>
<comment type="subcellular location">
    <subcellularLocation>
        <location evidence="1">Membrane</location>
        <topology evidence="1">Multi-pass membrane protein</topology>
    </subcellularLocation>
</comment>
<name>A0A284VNT0_9EURY</name>
<evidence type="ECO:0000256" key="3">
    <source>
        <dbReference type="ARBA" id="ARBA00022989"/>
    </source>
</evidence>
<dbReference type="AlphaFoldDB" id="A0A284VNT0"/>
<evidence type="ECO:0000256" key="4">
    <source>
        <dbReference type="ARBA" id="ARBA00023136"/>
    </source>
</evidence>
<dbReference type="EMBL" id="FZMP01000124">
    <property type="protein sequence ID" value="SNQ60931.1"/>
    <property type="molecule type" value="Genomic_DNA"/>
</dbReference>
<keyword evidence="2 5" id="KW-0812">Transmembrane</keyword>
<dbReference type="PANTHER" id="PTHR37422:SF13">
    <property type="entry name" value="LIPOPOLYSACCHARIDE BIOSYNTHESIS PROTEIN PA4999-RELATED"/>
    <property type="match status" value="1"/>
</dbReference>
<feature type="transmembrane region" description="Helical" evidence="5">
    <location>
        <begin position="12"/>
        <end position="32"/>
    </location>
</feature>
<feature type="transmembrane region" description="Helical" evidence="5">
    <location>
        <begin position="39"/>
        <end position="56"/>
    </location>
</feature>